<dbReference type="InterPro" id="IPR017689">
    <property type="entry name" value="BamD"/>
</dbReference>
<gene>
    <name evidence="6" type="ORF">DNU06_14545</name>
</gene>
<dbReference type="Gene3D" id="1.25.40.10">
    <property type="entry name" value="Tetratricopeptide repeat domain"/>
    <property type="match status" value="1"/>
</dbReference>
<protein>
    <submittedName>
        <fullName evidence="6">Outer membrane protein assembly factor BamD</fullName>
    </submittedName>
</protein>
<comment type="caution">
    <text evidence="6">The sequence shown here is derived from an EMBL/GenBank/DDBJ whole genome shotgun (WGS) entry which is preliminary data.</text>
</comment>
<keyword evidence="2" id="KW-0472">Membrane</keyword>
<dbReference type="InterPro" id="IPR039565">
    <property type="entry name" value="BamD-like"/>
</dbReference>
<keyword evidence="3" id="KW-0998">Cell outer membrane</keyword>
<dbReference type="InterPro" id="IPR011990">
    <property type="entry name" value="TPR-like_helical_dom_sf"/>
</dbReference>
<dbReference type="Pfam" id="PF13525">
    <property type="entry name" value="YfiO"/>
    <property type="match status" value="1"/>
</dbReference>
<dbReference type="RefSeq" id="WP_111064225.1">
    <property type="nucleotide sequence ID" value="NZ_JBHUCU010000009.1"/>
</dbReference>
<feature type="signal peptide" evidence="4">
    <location>
        <begin position="1"/>
        <end position="22"/>
    </location>
</feature>
<proteinExistence type="predicted"/>
<dbReference type="OrthoDB" id="9770761at2"/>
<organism evidence="6 7">
    <name type="scientific">Putridiphycobacter roseus</name>
    <dbReference type="NCBI Taxonomy" id="2219161"/>
    <lineage>
        <taxon>Bacteria</taxon>
        <taxon>Pseudomonadati</taxon>
        <taxon>Bacteroidota</taxon>
        <taxon>Flavobacteriia</taxon>
        <taxon>Flavobacteriales</taxon>
        <taxon>Crocinitomicaceae</taxon>
        <taxon>Putridiphycobacter</taxon>
    </lineage>
</organism>
<feature type="chain" id="PRO_5015848882" evidence="4">
    <location>
        <begin position="23"/>
        <end position="268"/>
    </location>
</feature>
<dbReference type="PROSITE" id="PS51257">
    <property type="entry name" value="PROKAR_LIPOPROTEIN"/>
    <property type="match status" value="1"/>
</dbReference>
<dbReference type="SUPFAM" id="SSF48452">
    <property type="entry name" value="TPR-like"/>
    <property type="match status" value="1"/>
</dbReference>
<feature type="domain" description="Outer membrane lipoprotein BamD-like" evidence="5">
    <location>
        <begin position="39"/>
        <end position="224"/>
    </location>
</feature>
<dbReference type="EMBL" id="QKSB01000011">
    <property type="protein sequence ID" value="PZE16178.1"/>
    <property type="molecule type" value="Genomic_DNA"/>
</dbReference>
<keyword evidence="7" id="KW-1185">Reference proteome</keyword>
<evidence type="ECO:0000313" key="7">
    <source>
        <dbReference type="Proteomes" id="UP000249248"/>
    </source>
</evidence>
<sequence length="268" mass="31570">MKQKSVKIILVFAFIVSLTACSDFNKVMKSEDQVFKKKRAIEYYETKQYENSAAVLEDIIPYFKLSADGEKLYYYYCMSNYYLDDYYLASYYFRRFINQYPSSVHAEECQFLSAICSVNNSPDYSLDQTETLNALDQLQIFIDMHPKSSLIDSCNKIMDKLNYKIETKQFESAKLYYKTENYKAALTAFEIHLADFPGTRYREETMYLLVKSSYLLAINSIESKKMKRFNETTKTYRKFVSQFPNSKYVKELSVLNKKVEKIINGQNS</sequence>
<evidence type="ECO:0000256" key="3">
    <source>
        <dbReference type="ARBA" id="ARBA00023237"/>
    </source>
</evidence>
<dbReference type="Proteomes" id="UP000249248">
    <property type="component" value="Unassembled WGS sequence"/>
</dbReference>
<name>A0A2W1NNK5_9FLAO</name>
<evidence type="ECO:0000259" key="5">
    <source>
        <dbReference type="Pfam" id="PF13525"/>
    </source>
</evidence>
<evidence type="ECO:0000256" key="2">
    <source>
        <dbReference type="ARBA" id="ARBA00023136"/>
    </source>
</evidence>
<evidence type="ECO:0000313" key="6">
    <source>
        <dbReference type="EMBL" id="PZE16178.1"/>
    </source>
</evidence>
<evidence type="ECO:0000256" key="1">
    <source>
        <dbReference type="ARBA" id="ARBA00022729"/>
    </source>
</evidence>
<dbReference type="AlphaFoldDB" id="A0A2W1NNK5"/>
<evidence type="ECO:0000256" key="4">
    <source>
        <dbReference type="SAM" id="SignalP"/>
    </source>
</evidence>
<accession>A0A2W1NNK5</accession>
<keyword evidence="1 4" id="KW-0732">Signal</keyword>
<dbReference type="NCBIfam" id="TIGR03302">
    <property type="entry name" value="OM_YfiO"/>
    <property type="match status" value="1"/>
</dbReference>
<reference evidence="6 7" key="1">
    <citation type="submission" date="2018-06" db="EMBL/GenBank/DDBJ databases">
        <title>The draft genome sequence of Crocinitomix sp. SM1701.</title>
        <authorList>
            <person name="Zhang X."/>
        </authorList>
    </citation>
    <scope>NUCLEOTIDE SEQUENCE [LARGE SCALE GENOMIC DNA]</scope>
    <source>
        <strain evidence="6 7">SM1701</strain>
    </source>
</reference>